<evidence type="ECO:0000313" key="1">
    <source>
        <dbReference type="EMBL" id="KAH3735818.1"/>
    </source>
</evidence>
<dbReference type="Proteomes" id="UP000828390">
    <property type="component" value="Unassembled WGS sequence"/>
</dbReference>
<keyword evidence="2" id="KW-1185">Reference proteome</keyword>
<dbReference type="AlphaFoldDB" id="A0A9D4HX02"/>
<protein>
    <submittedName>
        <fullName evidence="1">Uncharacterized protein</fullName>
    </submittedName>
</protein>
<reference evidence="1" key="1">
    <citation type="journal article" date="2019" name="bioRxiv">
        <title>The Genome of the Zebra Mussel, Dreissena polymorpha: A Resource for Invasive Species Research.</title>
        <authorList>
            <person name="McCartney M.A."/>
            <person name="Auch B."/>
            <person name="Kono T."/>
            <person name="Mallez S."/>
            <person name="Zhang Y."/>
            <person name="Obille A."/>
            <person name="Becker A."/>
            <person name="Abrahante J.E."/>
            <person name="Garbe J."/>
            <person name="Badalamenti J.P."/>
            <person name="Herman A."/>
            <person name="Mangelson H."/>
            <person name="Liachko I."/>
            <person name="Sullivan S."/>
            <person name="Sone E.D."/>
            <person name="Koren S."/>
            <person name="Silverstein K.A.T."/>
            <person name="Beckman K.B."/>
            <person name="Gohl D.M."/>
        </authorList>
    </citation>
    <scope>NUCLEOTIDE SEQUENCE</scope>
    <source>
        <strain evidence="1">Duluth1</strain>
        <tissue evidence="1">Whole animal</tissue>
    </source>
</reference>
<gene>
    <name evidence="1" type="ORF">DPMN_042376</name>
</gene>
<dbReference type="EMBL" id="JAIWYP010000011">
    <property type="protein sequence ID" value="KAH3735818.1"/>
    <property type="molecule type" value="Genomic_DNA"/>
</dbReference>
<evidence type="ECO:0000313" key="2">
    <source>
        <dbReference type="Proteomes" id="UP000828390"/>
    </source>
</evidence>
<accession>A0A9D4HX02</accession>
<sequence length="119" mass="13735">MSEHCLTSAPHYHWDNFLLTTFHKEWTINVASRVKNAQHPGGHVFQATATIFEDKSKFHEEWTINVASKEKNDLPLLRPCFSSSWNHFKLIQDIIGKNLLTKFHEDWAINVASSVEGKC</sequence>
<comment type="caution">
    <text evidence="1">The sequence shown here is derived from an EMBL/GenBank/DDBJ whole genome shotgun (WGS) entry which is preliminary data.</text>
</comment>
<name>A0A9D4HX02_DREPO</name>
<organism evidence="1 2">
    <name type="scientific">Dreissena polymorpha</name>
    <name type="common">Zebra mussel</name>
    <name type="synonym">Mytilus polymorpha</name>
    <dbReference type="NCBI Taxonomy" id="45954"/>
    <lineage>
        <taxon>Eukaryota</taxon>
        <taxon>Metazoa</taxon>
        <taxon>Spiralia</taxon>
        <taxon>Lophotrochozoa</taxon>
        <taxon>Mollusca</taxon>
        <taxon>Bivalvia</taxon>
        <taxon>Autobranchia</taxon>
        <taxon>Heteroconchia</taxon>
        <taxon>Euheterodonta</taxon>
        <taxon>Imparidentia</taxon>
        <taxon>Neoheterodontei</taxon>
        <taxon>Myida</taxon>
        <taxon>Dreissenoidea</taxon>
        <taxon>Dreissenidae</taxon>
        <taxon>Dreissena</taxon>
    </lineage>
</organism>
<reference evidence="1" key="2">
    <citation type="submission" date="2020-11" db="EMBL/GenBank/DDBJ databases">
        <authorList>
            <person name="McCartney M.A."/>
            <person name="Auch B."/>
            <person name="Kono T."/>
            <person name="Mallez S."/>
            <person name="Becker A."/>
            <person name="Gohl D.M."/>
            <person name="Silverstein K.A.T."/>
            <person name="Koren S."/>
            <person name="Bechman K.B."/>
            <person name="Herman A."/>
            <person name="Abrahante J.E."/>
            <person name="Garbe J."/>
        </authorList>
    </citation>
    <scope>NUCLEOTIDE SEQUENCE</scope>
    <source>
        <strain evidence="1">Duluth1</strain>
        <tissue evidence="1">Whole animal</tissue>
    </source>
</reference>
<proteinExistence type="predicted"/>